<dbReference type="Pfam" id="PF13649">
    <property type="entry name" value="Methyltransf_25"/>
    <property type="match status" value="1"/>
</dbReference>
<organism evidence="4 5">
    <name type="scientific">Actinophytocola algeriensis</name>
    <dbReference type="NCBI Taxonomy" id="1768010"/>
    <lineage>
        <taxon>Bacteria</taxon>
        <taxon>Bacillati</taxon>
        <taxon>Actinomycetota</taxon>
        <taxon>Actinomycetes</taxon>
        <taxon>Pseudonocardiales</taxon>
        <taxon>Pseudonocardiaceae</taxon>
    </lineage>
</organism>
<dbReference type="RefSeq" id="WP_184809866.1">
    <property type="nucleotide sequence ID" value="NZ_JACHJQ010000002.1"/>
</dbReference>
<evidence type="ECO:0000256" key="2">
    <source>
        <dbReference type="ARBA" id="ARBA00022679"/>
    </source>
</evidence>
<dbReference type="EMBL" id="JACHJQ010000002">
    <property type="protein sequence ID" value="MBB4905673.1"/>
    <property type="molecule type" value="Genomic_DNA"/>
</dbReference>
<dbReference type="GO" id="GO:0008168">
    <property type="term" value="F:methyltransferase activity"/>
    <property type="evidence" value="ECO:0007669"/>
    <property type="project" value="UniProtKB-KW"/>
</dbReference>
<dbReference type="InterPro" id="IPR029063">
    <property type="entry name" value="SAM-dependent_MTases_sf"/>
</dbReference>
<evidence type="ECO:0000313" key="4">
    <source>
        <dbReference type="EMBL" id="MBB4905673.1"/>
    </source>
</evidence>
<dbReference type="InterPro" id="IPR041698">
    <property type="entry name" value="Methyltransf_25"/>
</dbReference>
<dbReference type="GO" id="GO:0032259">
    <property type="term" value="P:methylation"/>
    <property type="evidence" value="ECO:0007669"/>
    <property type="project" value="UniProtKB-KW"/>
</dbReference>
<reference evidence="4 5" key="1">
    <citation type="submission" date="2020-08" db="EMBL/GenBank/DDBJ databases">
        <title>Genomic Encyclopedia of Type Strains, Phase III (KMG-III): the genomes of soil and plant-associated and newly described type strains.</title>
        <authorList>
            <person name="Whitman W."/>
        </authorList>
    </citation>
    <scope>NUCLEOTIDE SEQUENCE [LARGE SCALE GENOMIC DNA]</scope>
    <source>
        <strain evidence="4 5">CECT 8960</strain>
    </source>
</reference>
<evidence type="ECO:0000313" key="5">
    <source>
        <dbReference type="Proteomes" id="UP000520767"/>
    </source>
</evidence>
<dbReference type="AlphaFoldDB" id="A0A7W7Q2L7"/>
<dbReference type="PANTHER" id="PTHR43861">
    <property type="entry name" value="TRANS-ACONITATE 2-METHYLTRANSFERASE-RELATED"/>
    <property type="match status" value="1"/>
</dbReference>
<evidence type="ECO:0000256" key="1">
    <source>
        <dbReference type="ARBA" id="ARBA00022603"/>
    </source>
</evidence>
<evidence type="ECO:0000259" key="3">
    <source>
        <dbReference type="Pfam" id="PF13649"/>
    </source>
</evidence>
<name>A0A7W7Q2L7_9PSEU</name>
<dbReference type="Gene3D" id="3.40.50.150">
    <property type="entry name" value="Vaccinia Virus protein VP39"/>
    <property type="match status" value="1"/>
</dbReference>
<comment type="caution">
    <text evidence="4">The sequence shown here is derived from an EMBL/GenBank/DDBJ whole genome shotgun (WGS) entry which is preliminary data.</text>
</comment>
<protein>
    <submittedName>
        <fullName evidence="4">SAM-dependent methyltransferase</fullName>
    </submittedName>
</protein>
<feature type="domain" description="Methyltransferase" evidence="3">
    <location>
        <begin position="46"/>
        <end position="144"/>
    </location>
</feature>
<dbReference type="PANTHER" id="PTHR43861:SF1">
    <property type="entry name" value="TRANS-ACONITATE 2-METHYLTRANSFERASE"/>
    <property type="match status" value="1"/>
</dbReference>
<keyword evidence="5" id="KW-1185">Reference proteome</keyword>
<keyword evidence="1 4" id="KW-0489">Methyltransferase</keyword>
<proteinExistence type="predicted"/>
<accession>A0A7W7Q2L7</accession>
<dbReference type="SUPFAM" id="SSF53335">
    <property type="entry name" value="S-adenosyl-L-methionine-dependent methyltransferases"/>
    <property type="match status" value="1"/>
</dbReference>
<dbReference type="Proteomes" id="UP000520767">
    <property type="component" value="Unassembled WGS sequence"/>
</dbReference>
<dbReference type="CDD" id="cd02440">
    <property type="entry name" value="AdoMet_MTases"/>
    <property type="match status" value="1"/>
</dbReference>
<sequence length="248" mass="26859">MQQTTATRWLERWDAQQERYVPDREERFRVVIDVVRTAAGDGPAAVVDLGCGPGSLSQRLAEALPDVQVVGVDADPLLLGLGRANTNPRVRLIEANLANAGWPDATGLPGPWDAAVSSTALHWLSPEDLGQLYRILARNLRPGGVFVNADNMGVGQPALDGIADAVRTARTRRVGTQDNEEWAAWWQALRTDDELAPLVDARSNAAIAHSGENGLTVWQHADLLRQAGFAEAGPVWQFGDDHVLVAVR</sequence>
<gene>
    <name evidence="4" type="ORF">FHR82_001890</name>
</gene>
<keyword evidence="2 4" id="KW-0808">Transferase</keyword>